<name>A0ABR9JHE6_9MICC</name>
<dbReference type="PANTHER" id="PTHR43857:SF1">
    <property type="entry name" value="YJGH FAMILY PROTEIN"/>
    <property type="match status" value="1"/>
</dbReference>
<gene>
    <name evidence="1" type="ORF">H4W27_002477</name>
</gene>
<dbReference type="Pfam" id="PF01042">
    <property type="entry name" value="Ribonuc_L-PSP"/>
    <property type="match status" value="1"/>
</dbReference>
<dbReference type="Gene3D" id="3.30.1330.40">
    <property type="entry name" value="RutC-like"/>
    <property type="match status" value="1"/>
</dbReference>
<dbReference type="InterPro" id="IPR035959">
    <property type="entry name" value="RutC-like_sf"/>
</dbReference>
<reference evidence="1 2" key="1">
    <citation type="submission" date="2020-10" db="EMBL/GenBank/DDBJ databases">
        <title>Sequencing the genomes of 1000 actinobacteria strains.</title>
        <authorList>
            <person name="Klenk H.-P."/>
        </authorList>
    </citation>
    <scope>NUCLEOTIDE SEQUENCE [LARGE SCALE GENOMIC DNA]</scope>
    <source>
        <strain evidence="1 2">DSM 15666</strain>
    </source>
</reference>
<protein>
    <submittedName>
        <fullName evidence="1">Enamine deaminase RidA (YjgF/YER057c/UK114 family)</fullName>
    </submittedName>
</protein>
<dbReference type="Proteomes" id="UP000643525">
    <property type="component" value="Unassembled WGS sequence"/>
</dbReference>
<dbReference type="InterPro" id="IPR006175">
    <property type="entry name" value="YjgF/YER057c/UK114"/>
</dbReference>
<accession>A0ABR9JHE6</accession>
<keyword evidence="2" id="KW-1185">Reference proteome</keyword>
<comment type="caution">
    <text evidence="1">The sequence shown here is derived from an EMBL/GenBank/DDBJ whole genome shotgun (WGS) entry which is preliminary data.</text>
</comment>
<organism evidence="1 2">
    <name type="scientific">Nesterenkonia lutea</name>
    <dbReference type="NCBI Taxonomy" id="272919"/>
    <lineage>
        <taxon>Bacteria</taxon>
        <taxon>Bacillati</taxon>
        <taxon>Actinomycetota</taxon>
        <taxon>Actinomycetes</taxon>
        <taxon>Micrococcales</taxon>
        <taxon>Micrococcaceae</taxon>
        <taxon>Nesterenkonia</taxon>
    </lineage>
</organism>
<sequence length="135" mass="14501">MTASTRFIRSASLFPGVEYAYAAQVPGRSRLIFMAGACPLDEDGFTVGIDDCTAQAEQCVENLRTALRDAGAGLQDVVNTRVLVASARRADLLETWRAVRSAFGDHDPPSTLLGVSMLGYEHQLVEIEAVAAVQD</sequence>
<proteinExistence type="predicted"/>
<dbReference type="RefSeq" id="WP_192596234.1">
    <property type="nucleotide sequence ID" value="NZ_BAAALJ010000013.1"/>
</dbReference>
<evidence type="ECO:0000313" key="1">
    <source>
        <dbReference type="EMBL" id="MBE1525359.1"/>
    </source>
</evidence>
<dbReference type="PANTHER" id="PTHR43857">
    <property type="entry name" value="BLR7761 PROTEIN"/>
    <property type="match status" value="1"/>
</dbReference>
<evidence type="ECO:0000313" key="2">
    <source>
        <dbReference type="Proteomes" id="UP000643525"/>
    </source>
</evidence>
<dbReference type="EMBL" id="JADBED010000001">
    <property type="protein sequence ID" value="MBE1525359.1"/>
    <property type="molecule type" value="Genomic_DNA"/>
</dbReference>
<dbReference type="SUPFAM" id="SSF55298">
    <property type="entry name" value="YjgF-like"/>
    <property type="match status" value="1"/>
</dbReference>